<feature type="region of interest" description="Disordered" evidence="1">
    <location>
        <begin position="293"/>
        <end position="328"/>
    </location>
</feature>
<dbReference type="RefSeq" id="XP_013343142.1">
    <property type="nucleotide sequence ID" value="XM_013487688.1"/>
</dbReference>
<feature type="region of interest" description="Disordered" evidence="1">
    <location>
        <begin position="248"/>
        <end position="278"/>
    </location>
</feature>
<protein>
    <submittedName>
        <fullName evidence="2">Uncharacterized protein</fullName>
    </submittedName>
</protein>
<organism evidence="2 3">
    <name type="scientific">Aureobasidium subglaciale (strain EXF-2481)</name>
    <name type="common">Aureobasidium pullulans var. subglaciale</name>
    <dbReference type="NCBI Taxonomy" id="1043005"/>
    <lineage>
        <taxon>Eukaryota</taxon>
        <taxon>Fungi</taxon>
        <taxon>Dikarya</taxon>
        <taxon>Ascomycota</taxon>
        <taxon>Pezizomycotina</taxon>
        <taxon>Dothideomycetes</taxon>
        <taxon>Dothideomycetidae</taxon>
        <taxon>Dothideales</taxon>
        <taxon>Saccotheciaceae</taxon>
        <taxon>Aureobasidium</taxon>
    </lineage>
</organism>
<keyword evidence="3" id="KW-1185">Reference proteome</keyword>
<feature type="compositionally biased region" description="Basic and acidic residues" evidence="1">
    <location>
        <begin position="306"/>
        <end position="328"/>
    </location>
</feature>
<gene>
    <name evidence="2" type="ORF">AUEXF2481DRAFT_30088</name>
</gene>
<feature type="region of interest" description="Disordered" evidence="1">
    <location>
        <begin position="20"/>
        <end position="70"/>
    </location>
</feature>
<dbReference type="GeneID" id="25364111"/>
<feature type="compositionally biased region" description="Polar residues" evidence="1">
    <location>
        <begin position="293"/>
        <end position="305"/>
    </location>
</feature>
<dbReference type="AlphaFoldDB" id="A0A074YF99"/>
<feature type="compositionally biased region" description="Polar residues" evidence="1">
    <location>
        <begin position="250"/>
        <end position="278"/>
    </location>
</feature>
<dbReference type="OrthoDB" id="10658546at2759"/>
<dbReference type="InParanoid" id="A0A074YF99"/>
<dbReference type="EMBL" id="KL584761">
    <property type="protein sequence ID" value="KEQ94719.1"/>
    <property type="molecule type" value="Genomic_DNA"/>
</dbReference>
<evidence type="ECO:0000313" key="2">
    <source>
        <dbReference type="EMBL" id="KEQ94719.1"/>
    </source>
</evidence>
<proteinExistence type="predicted"/>
<dbReference type="HOGENOM" id="CLU_539651_0_0_1"/>
<evidence type="ECO:0000313" key="3">
    <source>
        <dbReference type="Proteomes" id="UP000030641"/>
    </source>
</evidence>
<accession>A0A074YF99</accession>
<name>A0A074YF99_AURSE</name>
<evidence type="ECO:0000256" key="1">
    <source>
        <dbReference type="SAM" id="MobiDB-lite"/>
    </source>
</evidence>
<sequence>MVTLLLKTIGRLTLGSPITWRPISSTRLGGPHPTPHVSQFPTSIRRPFSDRKTNPEARQHIDSSDSDSPVKIRPERYYRHLERQRRKYATDHEFAERLRNTNRHRYATDPEFANRQRQRYMLSKIRADREWWEVVKRHAKDRARLRRANDPAYLLKERIYEWIKAYTWFREEVDFAPYQPIWYPQKVEHRCHSCGKKKYGGLRLWWKMDPESFTCHVCYMKGSEGGMPEGYEGCNTIREIAARKEELESKATQTLHTRRLSGQPSRSSSTMPNGSRHFSTYRSAWTLSRTLEAQEQTNQGVSANFSEREEEKREATRQYQRERRAREDVNDPDWRVRKRSYERQYYYTDPERRALVTKKERDRWHSDTERRKHRLEVMRSERATPLVRERYLIYRWVLRKPESRTLAVWQPYQPMVYHERVEQYCQGCGYVRNGGRKLWWKSGDTYNCHSCFMKRPDGGLPRDFKGCGNLEQLDAVLKQDKSGTLAGREPGTAKTKPEDDDTSPP</sequence>
<dbReference type="Proteomes" id="UP000030641">
    <property type="component" value="Unassembled WGS sequence"/>
</dbReference>
<reference evidence="2 3" key="1">
    <citation type="journal article" date="2014" name="BMC Genomics">
        <title>Genome sequencing of four Aureobasidium pullulans varieties: biotechnological potential, stress tolerance, and description of new species.</title>
        <authorList>
            <person name="Gostin Ar C."/>
            <person name="Ohm R.A."/>
            <person name="Kogej T."/>
            <person name="Sonjak S."/>
            <person name="Turk M."/>
            <person name="Zajc J."/>
            <person name="Zalar P."/>
            <person name="Grube M."/>
            <person name="Sun H."/>
            <person name="Han J."/>
            <person name="Sharma A."/>
            <person name="Chiniquy J."/>
            <person name="Ngan C.Y."/>
            <person name="Lipzen A."/>
            <person name="Barry K."/>
            <person name="Grigoriev I.V."/>
            <person name="Gunde-Cimerman N."/>
        </authorList>
    </citation>
    <scope>NUCLEOTIDE SEQUENCE [LARGE SCALE GENOMIC DNA]</scope>
    <source>
        <strain evidence="2 3">EXF-2481</strain>
    </source>
</reference>
<feature type="region of interest" description="Disordered" evidence="1">
    <location>
        <begin position="478"/>
        <end position="505"/>
    </location>
</feature>
<feature type="compositionally biased region" description="Basic and acidic residues" evidence="1">
    <location>
        <begin position="47"/>
        <end position="70"/>
    </location>
</feature>